<feature type="compositionally biased region" description="Polar residues" evidence="1">
    <location>
        <begin position="135"/>
        <end position="145"/>
    </location>
</feature>
<dbReference type="EMBL" id="CADCXU010024196">
    <property type="protein sequence ID" value="CAB0011487.1"/>
    <property type="molecule type" value="Genomic_DNA"/>
</dbReference>
<evidence type="ECO:0000256" key="1">
    <source>
        <dbReference type="SAM" id="MobiDB-lite"/>
    </source>
</evidence>
<organism evidence="2 3">
    <name type="scientific">Nesidiocoris tenuis</name>
    <dbReference type="NCBI Taxonomy" id="355587"/>
    <lineage>
        <taxon>Eukaryota</taxon>
        <taxon>Metazoa</taxon>
        <taxon>Ecdysozoa</taxon>
        <taxon>Arthropoda</taxon>
        <taxon>Hexapoda</taxon>
        <taxon>Insecta</taxon>
        <taxon>Pterygota</taxon>
        <taxon>Neoptera</taxon>
        <taxon>Paraneoptera</taxon>
        <taxon>Hemiptera</taxon>
        <taxon>Heteroptera</taxon>
        <taxon>Panheteroptera</taxon>
        <taxon>Cimicomorpha</taxon>
        <taxon>Miridae</taxon>
        <taxon>Dicyphina</taxon>
        <taxon>Nesidiocoris</taxon>
    </lineage>
</organism>
<sequence length="145" mass="16765">NIITSRTSVGQGRQPRQPCPKTPRFQPHPLPSYSRNLASGLLHGRAYWLNQPVTNFLLCPRKSTLEYDLLYFKPYDSCHHWYTWFLEIIKRISMGSFQESCACAVHSLVGYAPTTVPNLAPRRRKAPTRGGYWQEQRSTCTPWPK</sequence>
<evidence type="ECO:0000313" key="2">
    <source>
        <dbReference type="EMBL" id="CAB0011487.1"/>
    </source>
</evidence>
<evidence type="ECO:0000313" key="3">
    <source>
        <dbReference type="Proteomes" id="UP000479000"/>
    </source>
</evidence>
<feature type="compositionally biased region" description="Pro residues" evidence="1">
    <location>
        <begin position="17"/>
        <end position="30"/>
    </location>
</feature>
<gene>
    <name evidence="2" type="ORF">NTEN_LOCUS16425</name>
</gene>
<reference evidence="2 3" key="1">
    <citation type="submission" date="2020-02" db="EMBL/GenBank/DDBJ databases">
        <authorList>
            <person name="Ferguson B K."/>
        </authorList>
    </citation>
    <scope>NUCLEOTIDE SEQUENCE [LARGE SCALE GENOMIC DNA]</scope>
</reference>
<name>A0A6H5H7V5_9HEMI</name>
<feature type="region of interest" description="Disordered" evidence="1">
    <location>
        <begin position="1"/>
        <end position="30"/>
    </location>
</feature>
<protein>
    <submittedName>
        <fullName evidence="2">Uncharacterized protein</fullName>
    </submittedName>
</protein>
<dbReference type="AlphaFoldDB" id="A0A6H5H7V5"/>
<feature type="compositionally biased region" description="Polar residues" evidence="1">
    <location>
        <begin position="1"/>
        <end position="11"/>
    </location>
</feature>
<dbReference type="Proteomes" id="UP000479000">
    <property type="component" value="Unassembled WGS sequence"/>
</dbReference>
<keyword evidence="3" id="KW-1185">Reference proteome</keyword>
<proteinExistence type="predicted"/>
<accession>A0A6H5H7V5</accession>
<feature type="region of interest" description="Disordered" evidence="1">
    <location>
        <begin position="123"/>
        <end position="145"/>
    </location>
</feature>
<feature type="non-terminal residue" evidence="2">
    <location>
        <position position="1"/>
    </location>
</feature>